<organism evidence="1 2">
    <name type="scientific">Modestobacter italicus (strain DSM 44449 / CECT 9708 / BC 501)</name>
    <dbReference type="NCBI Taxonomy" id="2732864"/>
    <lineage>
        <taxon>Bacteria</taxon>
        <taxon>Bacillati</taxon>
        <taxon>Actinomycetota</taxon>
        <taxon>Actinomycetes</taxon>
        <taxon>Geodermatophilales</taxon>
        <taxon>Geodermatophilaceae</taxon>
        <taxon>Modestobacter</taxon>
    </lineage>
</organism>
<evidence type="ECO:0000313" key="2">
    <source>
        <dbReference type="Proteomes" id="UP000006461"/>
    </source>
</evidence>
<dbReference type="Proteomes" id="UP000006461">
    <property type="component" value="Chromosome"/>
</dbReference>
<dbReference type="AlphaFoldDB" id="I4F045"/>
<sequence>MTTQHRNSIASGKPYLVTAPAAGEDASLDAFLGDAEFTIDIGGEPLVISGHGVTHGDLVRFHEKTTVGGKDVRVWHITQRSGGYVAESQAAF</sequence>
<dbReference type="EMBL" id="FO203431">
    <property type="protein sequence ID" value="CCH89008.1"/>
    <property type="molecule type" value="Genomic_DNA"/>
</dbReference>
<protein>
    <submittedName>
        <fullName evidence="1">Uncharacterized protein</fullName>
    </submittedName>
</protein>
<dbReference type="STRING" id="477641.MODMU_3598"/>
<proteinExistence type="predicted"/>
<reference evidence="1 2" key="1">
    <citation type="journal article" date="2012" name="J. Bacteriol.">
        <title>Genome Sequence of Radiation-Resistant Modestobacter marinus Strain BC501, a Representative Actinobacterium That Thrives on Calcareous Stone Surfaces.</title>
        <authorList>
            <person name="Normand P."/>
            <person name="Gury J."/>
            <person name="Pujic P."/>
            <person name="Chouaia B."/>
            <person name="Crotti E."/>
            <person name="Brusetti L."/>
            <person name="Daffonchio D."/>
            <person name="Vacherie B."/>
            <person name="Barbe V."/>
            <person name="Medigue C."/>
            <person name="Calteau A."/>
            <person name="Ghodhbane-Gtari F."/>
            <person name="Essoussi I."/>
            <person name="Nouioui I."/>
            <person name="Abbassi-Ghozzi I."/>
            <person name="Gtari M."/>
        </authorList>
    </citation>
    <scope>NUCLEOTIDE SEQUENCE [LARGE SCALE GENOMIC DNA]</scope>
    <source>
        <strain evidence="2">BC 501</strain>
    </source>
</reference>
<accession>I4F045</accession>
<name>I4F045_MODI5</name>
<keyword evidence="2" id="KW-1185">Reference proteome</keyword>
<dbReference type="KEGG" id="mmar:MODMU_3598"/>
<gene>
    <name evidence="1" type="ordered locus">MODMU_3598</name>
</gene>
<evidence type="ECO:0000313" key="1">
    <source>
        <dbReference type="EMBL" id="CCH89008.1"/>
    </source>
</evidence>
<dbReference type="HOGENOM" id="CLU_2409996_0_0_11"/>
<dbReference type="OrthoDB" id="4829329at2"/>